<dbReference type="Proteomes" id="UP000248688">
    <property type="component" value="Chromosome"/>
</dbReference>
<dbReference type="PANTHER" id="PTHR43245:SF13">
    <property type="entry name" value="UDP-D-APIOSE_UDP-D-XYLOSE SYNTHASE 2"/>
    <property type="match status" value="1"/>
</dbReference>
<evidence type="ECO:0000313" key="2">
    <source>
        <dbReference type="EMBL" id="AWW29987.1"/>
    </source>
</evidence>
<dbReference type="InterPro" id="IPR036291">
    <property type="entry name" value="NAD(P)-bd_dom_sf"/>
</dbReference>
<evidence type="ECO:0000259" key="1">
    <source>
        <dbReference type="Pfam" id="PF01370"/>
    </source>
</evidence>
<dbReference type="InterPro" id="IPR001509">
    <property type="entry name" value="Epimerase_deHydtase"/>
</dbReference>
<protein>
    <submittedName>
        <fullName evidence="2">NAD-dependent dehydratase</fullName>
    </submittedName>
</protein>
<dbReference type="Pfam" id="PF01370">
    <property type="entry name" value="Epimerase"/>
    <property type="match status" value="1"/>
</dbReference>
<dbReference type="AlphaFoldDB" id="A0A2Z4IH01"/>
<dbReference type="SUPFAM" id="SSF51735">
    <property type="entry name" value="NAD(P)-binding Rossmann-fold domains"/>
    <property type="match status" value="1"/>
</dbReference>
<dbReference type="RefSeq" id="WP_112783384.1">
    <property type="nucleotide sequence ID" value="NZ_CP030041.1"/>
</dbReference>
<dbReference type="EMBL" id="CP030041">
    <property type="protein sequence ID" value="AWW29987.1"/>
    <property type="molecule type" value="Genomic_DNA"/>
</dbReference>
<organism evidence="2 3">
    <name type="scientific">Echinicola strongylocentroti</name>
    <dbReference type="NCBI Taxonomy" id="1795355"/>
    <lineage>
        <taxon>Bacteria</taxon>
        <taxon>Pseudomonadati</taxon>
        <taxon>Bacteroidota</taxon>
        <taxon>Cytophagia</taxon>
        <taxon>Cytophagales</taxon>
        <taxon>Cyclobacteriaceae</taxon>
        <taxon>Echinicola</taxon>
    </lineage>
</organism>
<proteinExistence type="predicted"/>
<dbReference type="KEGG" id="est:DN752_07530"/>
<sequence length="320" mass="36651">MQTILGSGGVIANELARELRTYTNHLRLVSRQPQKINNDDETFSADLTHLDQVKAAVKGSTIVYLTAGLKYKTHIWEATWPKIISNVIDACIQHECKLVFFDNVYMYDPNYIGCMKEDTPVRPVSRKGTVRAKIADMILDSMAKRDLNAIIARSADFYGPHITLKSILTELAFKPMVKSGTAKWIGDAHQPHAFTFTPDAGKALALLGNTEDAYNQIWHLPTASNPPTGKEWIHLIAKEMGKSPNYQVLAPWFFSVSGWFVPFMKELKEMLYQYERPYVFDSSKFQENFFFKPTKYRDGIRKIVHEEFPTIENKKDDKLY</sequence>
<reference evidence="2 3" key="1">
    <citation type="submission" date="2018-06" db="EMBL/GenBank/DDBJ databases">
        <title>Echinicola strongylocentroti sp. nov., isolated from a sea urchin Strongylocentrotus intermedius.</title>
        <authorList>
            <person name="Bae S.S."/>
        </authorList>
    </citation>
    <scope>NUCLEOTIDE SEQUENCE [LARGE SCALE GENOMIC DNA]</scope>
    <source>
        <strain evidence="2 3">MEBiC08714</strain>
    </source>
</reference>
<dbReference type="PANTHER" id="PTHR43245">
    <property type="entry name" value="BIFUNCTIONAL POLYMYXIN RESISTANCE PROTEIN ARNA"/>
    <property type="match status" value="1"/>
</dbReference>
<evidence type="ECO:0000313" key="3">
    <source>
        <dbReference type="Proteomes" id="UP000248688"/>
    </source>
</evidence>
<gene>
    <name evidence="2" type="ORF">DN752_07530</name>
</gene>
<dbReference type="Gene3D" id="3.40.50.720">
    <property type="entry name" value="NAD(P)-binding Rossmann-like Domain"/>
    <property type="match status" value="1"/>
</dbReference>
<feature type="domain" description="NAD-dependent epimerase/dehydratase" evidence="1">
    <location>
        <begin position="4"/>
        <end position="210"/>
    </location>
</feature>
<dbReference type="OrthoDB" id="112777at2"/>
<dbReference type="InterPro" id="IPR050177">
    <property type="entry name" value="Lipid_A_modif_metabolic_enz"/>
</dbReference>
<name>A0A2Z4IH01_9BACT</name>
<accession>A0A2Z4IH01</accession>
<keyword evidence="3" id="KW-1185">Reference proteome</keyword>